<proteinExistence type="predicted"/>
<gene>
    <name evidence="1" type="ORF">A3C67_00755</name>
</gene>
<reference evidence="1 2" key="1">
    <citation type="journal article" date="2016" name="Nat. Commun.">
        <title>Thousands of microbial genomes shed light on interconnected biogeochemical processes in an aquifer system.</title>
        <authorList>
            <person name="Anantharaman K."/>
            <person name="Brown C.T."/>
            <person name="Hug L.A."/>
            <person name="Sharon I."/>
            <person name="Castelle C.J."/>
            <person name="Probst A.J."/>
            <person name="Thomas B.C."/>
            <person name="Singh A."/>
            <person name="Wilkins M.J."/>
            <person name="Karaoz U."/>
            <person name="Brodie E.L."/>
            <person name="Williams K.H."/>
            <person name="Hubbard S.S."/>
            <person name="Banfield J.F."/>
        </authorList>
    </citation>
    <scope>NUCLEOTIDE SEQUENCE [LARGE SCALE GENOMIC DNA]</scope>
</reference>
<comment type="caution">
    <text evidence="1">The sequence shown here is derived from an EMBL/GenBank/DDBJ whole genome shotgun (WGS) entry which is preliminary data.</text>
</comment>
<accession>A0A1F6W1N2</accession>
<evidence type="ECO:0000313" key="1">
    <source>
        <dbReference type="EMBL" id="OGI75605.1"/>
    </source>
</evidence>
<name>A0A1F6W1N2_9BACT</name>
<sequence length="76" mass="8938">MAIHTINGHDVDFHSDTHHAESFLRHSNNFHAAKTYLDEAKEHGKTFIYANNYRYEIRHEKGEGDRDKFSIHYAGH</sequence>
<dbReference type="AlphaFoldDB" id="A0A1F6W1N2"/>
<dbReference type="Proteomes" id="UP000179275">
    <property type="component" value="Unassembled WGS sequence"/>
</dbReference>
<evidence type="ECO:0000313" key="2">
    <source>
        <dbReference type="Proteomes" id="UP000179275"/>
    </source>
</evidence>
<dbReference type="EMBL" id="MFUG01000017">
    <property type="protein sequence ID" value="OGI75605.1"/>
    <property type="molecule type" value="Genomic_DNA"/>
</dbReference>
<protein>
    <submittedName>
        <fullName evidence="1">Uncharacterized protein</fullName>
    </submittedName>
</protein>
<organism evidence="1 2">
    <name type="scientific">Candidatus Nomurabacteria bacterium RIFCSPHIGHO2_02_FULL_42_19</name>
    <dbReference type="NCBI Taxonomy" id="1801756"/>
    <lineage>
        <taxon>Bacteria</taxon>
        <taxon>Candidatus Nomuraibacteriota</taxon>
    </lineage>
</organism>